<name>S7ZQB6_PENO1</name>
<organism evidence="1 2">
    <name type="scientific">Penicillium oxalicum (strain 114-2 / CGMCC 5302)</name>
    <name type="common">Penicillium decumbens</name>
    <dbReference type="NCBI Taxonomy" id="933388"/>
    <lineage>
        <taxon>Eukaryota</taxon>
        <taxon>Fungi</taxon>
        <taxon>Dikarya</taxon>
        <taxon>Ascomycota</taxon>
        <taxon>Pezizomycotina</taxon>
        <taxon>Eurotiomycetes</taxon>
        <taxon>Eurotiomycetidae</taxon>
        <taxon>Eurotiales</taxon>
        <taxon>Aspergillaceae</taxon>
        <taxon>Penicillium</taxon>
    </lineage>
</organism>
<sequence>METELDSSGLDPIEIDLTSAANLLSSSGPSANLPPSRHCYLSAHRPSPVDPGAGHLAHPRFLPLQPRLPSQIRRPVPSRCLLPAPRHSLTRIPTIFHYLKRTPHGPFTLLVAPN</sequence>
<evidence type="ECO:0000313" key="1">
    <source>
        <dbReference type="EMBL" id="EPS32915.1"/>
    </source>
</evidence>
<gene>
    <name evidence="1" type="ORF">PDE_07876</name>
</gene>
<dbReference type="EMBL" id="KB644414">
    <property type="protein sequence ID" value="EPS32915.1"/>
    <property type="molecule type" value="Genomic_DNA"/>
</dbReference>
<proteinExistence type="predicted"/>
<keyword evidence="2" id="KW-1185">Reference proteome</keyword>
<dbReference type="AlphaFoldDB" id="S7ZQB6"/>
<dbReference type="Proteomes" id="UP000019376">
    <property type="component" value="Unassembled WGS sequence"/>
</dbReference>
<reference evidence="1 2" key="1">
    <citation type="journal article" date="2013" name="PLoS ONE">
        <title>Genomic and secretomic analyses reveal unique features of the lignocellulolytic enzyme system of Penicillium decumbens.</title>
        <authorList>
            <person name="Liu G."/>
            <person name="Zhang L."/>
            <person name="Wei X."/>
            <person name="Zou G."/>
            <person name="Qin Y."/>
            <person name="Ma L."/>
            <person name="Li J."/>
            <person name="Zheng H."/>
            <person name="Wang S."/>
            <person name="Wang C."/>
            <person name="Xun L."/>
            <person name="Zhao G.-P."/>
            <person name="Zhou Z."/>
            <person name="Qu Y."/>
        </authorList>
    </citation>
    <scope>NUCLEOTIDE SEQUENCE [LARGE SCALE GENOMIC DNA]</scope>
    <source>
        <strain evidence="2">114-2 / CGMCC 5302</strain>
    </source>
</reference>
<protein>
    <submittedName>
        <fullName evidence="1">Uncharacterized protein</fullName>
    </submittedName>
</protein>
<dbReference type="HOGENOM" id="CLU_2121895_0_0_1"/>
<evidence type="ECO:0000313" key="2">
    <source>
        <dbReference type="Proteomes" id="UP000019376"/>
    </source>
</evidence>
<accession>S7ZQB6</accession>